<name>A0A5C3KDL7_COPMA</name>
<dbReference type="InterPro" id="IPR045340">
    <property type="entry name" value="DUF6533"/>
</dbReference>
<organism evidence="2 3">
    <name type="scientific">Coprinopsis marcescibilis</name>
    <name type="common">Agaric fungus</name>
    <name type="synonym">Psathyrella marcescibilis</name>
    <dbReference type="NCBI Taxonomy" id="230819"/>
    <lineage>
        <taxon>Eukaryota</taxon>
        <taxon>Fungi</taxon>
        <taxon>Dikarya</taxon>
        <taxon>Basidiomycota</taxon>
        <taxon>Agaricomycotina</taxon>
        <taxon>Agaricomycetes</taxon>
        <taxon>Agaricomycetidae</taxon>
        <taxon>Agaricales</taxon>
        <taxon>Agaricineae</taxon>
        <taxon>Psathyrellaceae</taxon>
        <taxon>Coprinopsis</taxon>
    </lineage>
</organism>
<evidence type="ECO:0000313" key="3">
    <source>
        <dbReference type="Proteomes" id="UP000307440"/>
    </source>
</evidence>
<reference evidence="2 3" key="1">
    <citation type="journal article" date="2019" name="Nat. Ecol. Evol.">
        <title>Megaphylogeny resolves global patterns of mushroom evolution.</title>
        <authorList>
            <person name="Varga T."/>
            <person name="Krizsan K."/>
            <person name="Foldi C."/>
            <person name="Dima B."/>
            <person name="Sanchez-Garcia M."/>
            <person name="Sanchez-Ramirez S."/>
            <person name="Szollosi G.J."/>
            <person name="Szarkandi J.G."/>
            <person name="Papp V."/>
            <person name="Albert L."/>
            <person name="Andreopoulos W."/>
            <person name="Angelini C."/>
            <person name="Antonin V."/>
            <person name="Barry K.W."/>
            <person name="Bougher N.L."/>
            <person name="Buchanan P."/>
            <person name="Buyck B."/>
            <person name="Bense V."/>
            <person name="Catcheside P."/>
            <person name="Chovatia M."/>
            <person name="Cooper J."/>
            <person name="Damon W."/>
            <person name="Desjardin D."/>
            <person name="Finy P."/>
            <person name="Geml J."/>
            <person name="Haridas S."/>
            <person name="Hughes K."/>
            <person name="Justo A."/>
            <person name="Karasinski D."/>
            <person name="Kautmanova I."/>
            <person name="Kiss B."/>
            <person name="Kocsube S."/>
            <person name="Kotiranta H."/>
            <person name="LaButti K.M."/>
            <person name="Lechner B.E."/>
            <person name="Liimatainen K."/>
            <person name="Lipzen A."/>
            <person name="Lukacs Z."/>
            <person name="Mihaltcheva S."/>
            <person name="Morgado L.N."/>
            <person name="Niskanen T."/>
            <person name="Noordeloos M.E."/>
            <person name="Ohm R.A."/>
            <person name="Ortiz-Santana B."/>
            <person name="Ovrebo C."/>
            <person name="Racz N."/>
            <person name="Riley R."/>
            <person name="Savchenko A."/>
            <person name="Shiryaev A."/>
            <person name="Soop K."/>
            <person name="Spirin V."/>
            <person name="Szebenyi C."/>
            <person name="Tomsovsky M."/>
            <person name="Tulloss R.E."/>
            <person name="Uehling J."/>
            <person name="Grigoriev I.V."/>
            <person name="Vagvolgyi C."/>
            <person name="Papp T."/>
            <person name="Martin F.M."/>
            <person name="Miettinen O."/>
            <person name="Hibbett D.S."/>
            <person name="Nagy L.G."/>
        </authorList>
    </citation>
    <scope>NUCLEOTIDE SEQUENCE [LARGE SCALE GENOMIC DNA]</scope>
    <source>
        <strain evidence="2 3">CBS 121175</strain>
    </source>
</reference>
<feature type="non-terminal residue" evidence="2">
    <location>
        <position position="1"/>
    </location>
</feature>
<protein>
    <recommendedName>
        <fullName evidence="1">DUF6533 domain-containing protein</fullName>
    </recommendedName>
</protein>
<dbReference type="OrthoDB" id="3242409at2759"/>
<evidence type="ECO:0000313" key="2">
    <source>
        <dbReference type="EMBL" id="TFK18048.1"/>
    </source>
</evidence>
<evidence type="ECO:0000259" key="1">
    <source>
        <dbReference type="Pfam" id="PF20151"/>
    </source>
</evidence>
<dbReference type="EMBL" id="ML210438">
    <property type="protein sequence ID" value="TFK18048.1"/>
    <property type="molecule type" value="Genomic_DNA"/>
</dbReference>
<proteinExistence type="predicted"/>
<dbReference type="Proteomes" id="UP000307440">
    <property type="component" value="Unassembled WGS sequence"/>
</dbReference>
<accession>A0A5C3KDL7</accession>
<feature type="domain" description="DUF6533" evidence="1">
    <location>
        <begin position="3"/>
        <end position="39"/>
    </location>
</feature>
<sequence length="57" mass="6720">SYLALIYYDYFLTLPQEVEQVWQAPWTPSTFFYVLCRYSLASSVLEVFSISEEINVV</sequence>
<keyword evidence="3" id="KW-1185">Reference proteome</keyword>
<feature type="non-terminal residue" evidence="2">
    <location>
        <position position="57"/>
    </location>
</feature>
<gene>
    <name evidence="2" type="ORF">FA15DRAFT_549779</name>
</gene>
<dbReference type="Pfam" id="PF20151">
    <property type="entry name" value="DUF6533"/>
    <property type="match status" value="1"/>
</dbReference>
<dbReference type="AlphaFoldDB" id="A0A5C3KDL7"/>